<evidence type="ECO:0000313" key="2">
    <source>
        <dbReference type="EMBL" id="GAA0561894.1"/>
    </source>
</evidence>
<dbReference type="PROSITE" id="PS51257">
    <property type="entry name" value="PROKAR_LIPOPROTEIN"/>
    <property type="match status" value="1"/>
</dbReference>
<proteinExistence type="predicted"/>
<organism evidence="2 3">
    <name type="scientific">Rheinheimera aquimaris</name>
    <dbReference type="NCBI Taxonomy" id="412437"/>
    <lineage>
        <taxon>Bacteria</taxon>
        <taxon>Pseudomonadati</taxon>
        <taxon>Pseudomonadota</taxon>
        <taxon>Gammaproteobacteria</taxon>
        <taxon>Chromatiales</taxon>
        <taxon>Chromatiaceae</taxon>
        <taxon>Rheinheimera</taxon>
    </lineage>
</organism>
<comment type="caution">
    <text evidence="2">The sequence shown here is derived from an EMBL/GenBank/DDBJ whole genome shotgun (WGS) entry which is preliminary data.</text>
</comment>
<reference evidence="2 3" key="1">
    <citation type="journal article" date="2019" name="Int. J. Syst. Evol. Microbiol.">
        <title>The Global Catalogue of Microorganisms (GCM) 10K type strain sequencing project: providing services to taxonomists for standard genome sequencing and annotation.</title>
        <authorList>
            <consortium name="The Broad Institute Genomics Platform"/>
            <consortium name="The Broad Institute Genome Sequencing Center for Infectious Disease"/>
            <person name="Wu L."/>
            <person name="Ma J."/>
        </authorList>
    </citation>
    <scope>NUCLEOTIDE SEQUENCE [LARGE SCALE GENOMIC DNA]</scope>
    <source>
        <strain evidence="2 3">JCM 14331</strain>
    </source>
</reference>
<accession>A0ABN1E9K9</accession>
<keyword evidence="3" id="KW-1185">Reference proteome</keyword>
<feature type="transmembrane region" description="Helical" evidence="1">
    <location>
        <begin position="15"/>
        <end position="32"/>
    </location>
</feature>
<gene>
    <name evidence="2" type="ORF">GCM10009098_32540</name>
</gene>
<dbReference type="Proteomes" id="UP001501169">
    <property type="component" value="Unassembled WGS sequence"/>
</dbReference>
<keyword evidence="1" id="KW-1133">Transmembrane helix</keyword>
<evidence type="ECO:0000256" key="1">
    <source>
        <dbReference type="SAM" id="Phobius"/>
    </source>
</evidence>
<dbReference type="EMBL" id="BAAAEO010000005">
    <property type="protein sequence ID" value="GAA0561894.1"/>
    <property type="molecule type" value="Genomic_DNA"/>
</dbReference>
<keyword evidence="1" id="KW-0812">Transmembrane</keyword>
<name>A0ABN1E9K9_9GAMM</name>
<sequence>MHLVKPDLAELTKSGFAWNVTPVVFAVIATACEKVSDIKSKKAIVINGLTVMKMRQCCAFFSWLSLSAWLEV</sequence>
<evidence type="ECO:0000313" key="3">
    <source>
        <dbReference type="Proteomes" id="UP001501169"/>
    </source>
</evidence>
<protein>
    <submittedName>
        <fullName evidence="2">Uncharacterized protein</fullName>
    </submittedName>
</protein>
<keyword evidence="1" id="KW-0472">Membrane</keyword>